<dbReference type="EC" id="2.7.7.42" evidence="7"/>
<reference evidence="10 11" key="1">
    <citation type="submission" date="2019-03" db="EMBL/GenBank/DDBJ databases">
        <title>The genome sequence of Nitrosococcus wardiae strain D1FHST reveals the archetypal metabolic capacity of ammonia-oxidizing Gammaproteobacteria.</title>
        <authorList>
            <person name="Wang L."/>
            <person name="Lim C.K."/>
            <person name="Hanson T.E."/>
            <person name="Dang H."/>
            <person name="Klotz M.G."/>
        </authorList>
    </citation>
    <scope>NUCLEOTIDE SEQUENCE [LARGE SCALE GENOMIC DNA]</scope>
    <source>
        <strain evidence="10 11">D1FHS</strain>
    </source>
</reference>
<dbReference type="GO" id="GO:0005524">
    <property type="term" value="F:ATP binding"/>
    <property type="evidence" value="ECO:0007669"/>
    <property type="project" value="UniProtKB-UniRule"/>
</dbReference>
<dbReference type="OrthoDB" id="9759366at2"/>
<keyword evidence="2 7" id="KW-0548">Nucleotidyltransferase</keyword>
<evidence type="ECO:0000256" key="2">
    <source>
        <dbReference type="ARBA" id="ARBA00022695"/>
    </source>
</evidence>
<dbReference type="Proteomes" id="UP000294325">
    <property type="component" value="Chromosome"/>
</dbReference>
<comment type="catalytic activity">
    <reaction evidence="7">
        <text>[glutamine synthetase]-L-tyrosine + ATP = [glutamine synthetase]-O(4)-(5'-adenylyl)-L-tyrosine + diphosphate</text>
        <dbReference type="Rhea" id="RHEA:18589"/>
        <dbReference type="Rhea" id="RHEA-COMP:10660"/>
        <dbReference type="Rhea" id="RHEA-COMP:10661"/>
        <dbReference type="ChEBI" id="CHEBI:30616"/>
        <dbReference type="ChEBI" id="CHEBI:33019"/>
        <dbReference type="ChEBI" id="CHEBI:46858"/>
        <dbReference type="ChEBI" id="CHEBI:83624"/>
        <dbReference type="EC" id="2.7.7.42"/>
    </reaction>
</comment>
<feature type="domain" description="Glutamate-ammonia ligase adenylyltransferase repeated" evidence="8">
    <location>
        <begin position="45"/>
        <end position="291"/>
    </location>
</feature>
<dbReference type="GO" id="GO:0016874">
    <property type="term" value="F:ligase activity"/>
    <property type="evidence" value="ECO:0007669"/>
    <property type="project" value="UniProtKB-KW"/>
</dbReference>
<keyword evidence="4 7" id="KW-0067">ATP-binding</keyword>
<evidence type="ECO:0000256" key="1">
    <source>
        <dbReference type="ARBA" id="ARBA00022679"/>
    </source>
</evidence>
<evidence type="ECO:0000313" key="11">
    <source>
        <dbReference type="Proteomes" id="UP000294325"/>
    </source>
</evidence>
<evidence type="ECO:0000256" key="5">
    <source>
        <dbReference type="ARBA" id="ARBA00022842"/>
    </source>
</evidence>
<keyword evidence="5 7" id="KW-0460">Magnesium</keyword>
<dbReference type="Gene3D" id="1.20.120.330">
    <property type="entry name" value="Nucleotidyltransferases domain 2"/>
    <property type="match status" value="2"/>
</dbReference>
<dbReference type="GO" id="GO:0008882">
    <property type="term" value="F:[glutamate-ammonia-ligase] adenylyltransferase activity"/>
    <property type="evidence" value="ECO:0007669"/>
    <property type="project" value="UniProtKB-UniRule"/>
</dbReference>
<dbReference type="EC" id="2.7.7.89" evidence="7"/>
<keyword evidence="6 7" id="KW-0511">Multifunctional enzyme</keyword>
<dbReference type="PANTHER" id="PTHR30621:SF0">
    <property type="entry name" value="BIFUNCTIONAL GLUTAMINE SYNTHETASE ADENYLYLTRANSFERASE_ADENYLYL-REMOVING ENZYME"/>
    <property type="match status" value="1"/>
</dbReference>
<dbReference type="Gene3D" id="3.30.460.10">
    <property type="entry name" value="Beta Polymerase, domain 2"/>
    <property type="match status" value="2"/>
</dbReference>
<feature type="domain" description="PII-uridylyltransferase/Glutamine-synthetase adenylyltransferase" evidence="9">
    <location>
        <begin position="313"/>
        <end position="452"/>
    </location>
</feature>
<dbReference type="SUPFAM" id="SSF81593">
    <property type="entry name" value="Nucleotidyltransferase substrate binding subunit/domain"/>
    <property type="match status" value="2"/>
</dbReference>
<accession>A0A4V1AVQ8</accession>
<dbReference type="CDD" id="cd05401">
    <property type="entry name" value="NT_GlnE_GlnD_like"/>
    <property type="match status" value="2"/>
</dbReference>
<sequence length="973" mass="110282">MDWQANIHKLPSLLQGRVKNSLARFQEALGQRGLEAVLKEKTIAALCPVWAASEFVANTCICEPSLLLELQESGDLFRPYEPNDYAKTLERQLADLADEAALMVALRRFRRREMVRIIWRDLAGWASFEEVLEELSQLAEACLDSALTFLHRWQNDELGIPLGSVSGQPQSLVVLGMGKLGAWELNLSSDIDLIFAYPESGETRGARRTLSNEEYFTRLARRLIRVLEEHTAEGFVFRVDMRLRPDGDSGPLVANFDAMENYYQHQGRDWERYAMIKARTVAGDRRAGARLMAMLRPFTYRRYLDFGAIESLRSMKAMIAQELRRQGIKANIKLGPGGIREIEFIGQSFQLIRGGREPVLQERGILQVLALLAEKGHLPLYVKEELCAAYRFLRRVEHRLQAYRDEQTHNLPTSAEGRARLAFAMGYGDWETFASKLDEHRRRVQGHFEQLFAAPHMDTAGQMTREKRLAEVWSGSDPTELVLGALNAAGYDSPEEVVQILAHLRQSYTVRTLSAQARARLDQLMPLLLGAVGRTEQPEQCLQRVVALLETVAQRTAYLALLAEYPMALSQLVKLCAASPLIARQLTRYPLLLDELLDPRSLYRVPDYDSLVKEMERLVGAVPEDDLEQQMELLRHFCQRQTLRVAAADVTGALPLMKVGDRLTHLAEVILKKVLELSWQHLTHRYGRPHRSSGDQPGEYGFAVIGYGKLGGYELGYGSDLDLVFLHAAQSSDPPTDGEKTLDPIVFYSRLGQRLIHILQTLTPSGKLYEVDTRLRPSGASGLLVSSLEAYSDYQRTQAWTWEHQALVRARFVAGDERLGAAFAAMRREVLGRQRDLARLREEVRGMRTKMRNQLDRSRPGWFDLKQGRGGIADIEFMVQYGVLAWAHAYPQLLEYPDNIRILEGCAQAGLMAPEESLLLADAYRAYRAAANRLTLQEQKALVEEEQFRQERTAVQRLWSVLLEDEAAPMTPK</sequence>
<feature type="domain" description="PII-uridylyltransferase/Glutamine-synthetase adenylyltransferase" evidence="9">
    <location>
        <begin position="847"/>
        <end position="940"/>
    </location>
</feature>
<feature type="region of interest" description="Adenylyl transferase" evidence="7">
    <location>
        <begin position="470"/>
        <end position="973"/>
    </location>
</feature>
<keyword evidence="11" id="KW-1185">Reference proteome</keyword>
<dbReference type="InterPro" id="IPR005190">
    <property type="entry name" value="GlnE_rpt_dom"/>
</dbReference>
<dbReference type="Gene3D" id="1.10.4050.10">
    <property type="entry name" value="Glutamine synthase adenylyltransferase GlnE"/>
    <property type="match status" value="1"/>
</dbReference>
<gene>
    <name evidence="7 10" type="primary">glnE</name>
    <name evidence="10" type="ORF">E3U44_05255</name>
</gene>
<dbReference type="SUPFAM" id="SSF81301">
    <property type="entry name" value="Nucleotidyltransferase"/>
    <property type="match status" value="2"/>
</dbReference>
<dbReference type="InterPro" id="IPR043519">
    <property type="entry name" value="NT_sf"/>
</dbReference>
<evidence type="ECO:0000256" key="7">
    <source>
        <dbReference type="HAMAP-Rule" id="MF_00802"/>
    </source>
</evidence>
<protein>
    <recommendedName>
        <fullName evidence="7">Bifunctional glutamine synthetase adenylyltransferase/adenylyl-removing enzyme</fullName>
    </recommendedName>
    <alternativeName>
        <fullName evidence="7">ATP:glutamine synthetase adenylyltransferase</fullName>
    </alternativeName>
    <alternativeName>
        <fullName evidence="7">ATase</fullName>
    </alternativeName>
    <domain>
        <recommendedName>
            <fullName evidence="7">Glutamine synthetase adenylyl-L-tyrosine phosphorylase</fullName>
            <ecNumber evidence="7">2.7.7.89</ecNumber>
        </recommendedName>
        <alternativeName>
            <fullName evidence="7">Adenylyl removase</fullName>
            <shortName evidence="7">AR</shortName>
            <shortName evidence="7">AT-N</shortName>
        </alternativeName>
    </domain>
    <domain>
        <recommendedName>
            <fullName evidence="7">Glutamine synthetase adenylyl transferase</fullName>
            <ecNumber evidence="7">2.7.7.42</ecNumber>
        </recommendedName>
        <alternativeName>
            <fullName evidence="7">Adenylyl transferase</fullName>
            <shortName evidence="7">AT</shortName>
            <shortName evidence="7">AT-C</shortName>
        </alternativeName>
    </domain>
</protein>
<comment type="catalytic activity">
    <reaction evidence="7">
        <text>[glutamine synthetase]-O(4)-(5'-adenylyl)-L-tyrosine + phosphate = [glutamine synthetase]-L-tyrosine + ADP</text>
        <dbReference type="Rhea" id="RHEA:43716"/>
        <dbReference type="Rhea" id="RHEA-COMP:10660"/>
        <dbReference type="Rhea" id="RHEA-COMP:10661"/>
        <dbReference type="ChEBI" id="CHEBI:43474"/>
        <dbReference type="ChEBI" id="CHEBI:46858"/>
        <dbReference type="ChEBI" id="CHEBI:83624"/>
        <dbReference type="ChEBI" id="CHEBI:456216"/>
        <dbReference type="EC" id="2.7.7.89"/>
    </reaction>
</comment>
<keyword evidence="1 7" id="KW-0808">Transferase</keyword>
<dbReference type="NCBIfam" id="NF008292">
    <property type="entry name" value="PRK11072.1"/>
    <property type="match status" value="1"/>
</dbReference>
<evidence type="ECO:0000256" key="4">
    <source>
        <dbReference type="ARBA" id="ARBA00022840"/>
    </source>
</evidence>
<dbReference type="AlphaFoldDB" id="A0A4V1AVQ8"/>
<comment type="cofactor">
    <cofactor evidence="7">
        <name>Mg(2+)</name>
        <dbReference type="ChEBI" id="CHEBI:18420"/>
    </cofactor>
</comment>
<evidence type="ECO:0000259" key="9">
    <source>
        <dbReference type="Pfam" id="PF08335"/>
    </source>
</evidence>
<dbReference type="Gene3D" id="1.20.120.1510">
    <property type="match status" value="1"/>
</dbReference>
<organism evidence="10 11">
    <name type="scientific">Nitrosococcus wardiae</name>
    <dbReference type="NCBI Taxonomy" id="1814290"/>
    <lineage>
        <taxon>Bacteria</taxon>
        <taxon>Pseudomonadati</taxon>
        <taxon>Pseudomonadota</taxon>
        <taxon>Gammaproteobacteria</taxon>
        <taxon>Chromatiales</taxon>
        <taxon>Chromatiaceae</taxon>
        <taxon>Nitrosococcus</taxon>
    </lineage>
</organism>
<feature type="domain" description="Glutamate-ammonia ligase adenylyltransferase repeated" evidence="8">
    <location>
        <begin position="570"/>
        <end position="825"/>
    </location>
</feature>
<evidence type="ECO:0000256" key="3">
    <source>
        <dbReference type="ARBA" id="ARBA00022741"/>
    </source>
</evidence>
<dbReference type="FunFam" id="3.30.460.10:FF:000009">
    <property type="entry name" value="Bifunctional glutamine synthetase adenylyltransferase/adenylyl-removing enzyme"/>
    <property type="match status" value="2"/>
</dbReference>
<dbReference type="InterPro" id="IPR013546">
    <property type="entry name" value="PII_UdlTrfase/GS_AdlTrfase"/>
</dbReference>
<dbReference type="GO" id="GO:0047388">
    <property type="term" value="F:[glutamine synthetase]-adenylyl-L-tyrosine phosphorylase activity"/>
    <property type="evidence" value="ECO:0007669"/>
    <property type="project" value="UniProtKB-EC"/>
</dbReference>
<proteinExistence type="inferred from homology"/>
<comment type="function">
    <text evidence="7">Involved in the regulation of glutamine synthetase GlnA, a key enzyme in the process to assimilate ammonia. When cellular nitrogen levels are high, the C-terminal adenylyl transferase (AT) inactivates GlnA by covalent transfer of an adenylyl group from ATP to specific tyrosine residue of GlnA, thus reducing its activity. Conversely, when nitrogen levels are low, the N-terminal adenylyl removase (AR) activates GlnA by removing the adenylyl group by phosphorolysis, increasing its activity. The regulatory region of GlnE binds the signal transduction protein PII (GlnB) which indicates the nitrogen status of the cell.</text>
</comment>
<dbReference type="GO" id="GO:0000820">
    <property type="term" value="P:regulation of glutamine family amino acid metabolic process"/>
    <property type="evidence" value="ECO:0007669"/>
    <property type="project" value="UniProtKB-UniRule"/>
</dbReference>
<evidence type="ECO:0000313" key="10">
    <source>
        <dbReference type="EMBL" id="QBQ53985.1"/>
    </source>
</evidence>
<keyword evidence="10" id="KW-0436">Ligase</keyword>
<dbReference type="RefSeq" id="WP_134356993.1">
    <property type="nucleotide sequence ID" value="NZ_CP038033.1"/>
</dbReference>
<keyword evidence="3 7" id="KW-0547">Nucleotide-binding</keyword>
<evidence type="ECO:0000256" key="6">
    <source>
        <dbReference type="ARBA" id="ARBA00023268"/>
    </source>
</evidence>
<comment type="similarity">
    <text evidence="7">Belongs to the GlnE family.</text>
</comment>
<dbReference type="InterPro" id="IPR023057">
    <property type="entry name" value="GlnE"/>
</dbReference>
<dbReference type="PANTHER" id="PTHR30621">
    <property type="entry name" value="GLUTAMINE SYNTHETASE ADENYLYLTRANSFERASE"/>
    <property type="match status" value="1"/>
</dbReference>
<dbReference type="EMBL" id="CP038033">
    <property type="protein sequence ID" value="QBQ53985.1"/>
    <property type="molecule type" value="Genomic_DNA"/>
</dbReference>
<dbReference type="KEGG" id="nwr:E3U44_05255"/>
<feature type="region of interest" description="Adenylyl removase" evidence="7">
    <location>
        <begin position="1"/>
        <end position="456"/>
    </location>
</feature>
<dbReference type="GO" id="GO:0000287">
    <property type="term" value="F:magnesium ion binding"/>
    <property type="evidence" value="ECO:0007669"/>
    <property type="project" value="UniProtKB-UniRule"/>
</dbReference>
<dbReference type="HAMAP" id="MF_00802">
    <property type="entry name" value="GlnE"/>
    <property type="match status" value="1"/>
</dbReference>
<evidence type="ECO:0000259" key="8">
    <source>
        <dbReference type="Pfam" id="PF03710"/>
    </source>
</evidence>
<dbReference type="Pfam" id="PF08335">
    <property type="entry name" value="GlnD_UR_UTase"/>
    <property type="match status" value="2"/>
</dbReference>
<dbReference type="FunFam" id="1.20.120.330:FF:000005">
    <property type="entry name" value="Bifunctional glutamine synthetase adenylyltransferase/adenylyl-removing enzyme"/>
    <property type="match status" value="1"/>
</dbReference>
<dbReference type="Pfam" id="PF03710">
    <property type="entry name" value="GlnE"/>
    <property type="match status" value="2"/>
</dbReference>
<dbReference type="GO" id="GO:0005829">
    <property type="term" value="C:cytosol"/>
    <property type="evidence" value="ECO:0007669"/>
    <property type="project" value="TreeGrafter"/>
</dbReference>
<name>A0A4V1AVQ8_9GAMM</name>